<evidence type="ECO:0000313" key="3">
    <source>
        <dbReference type="Proteomes" id="UP001626603"/>
    </source>
</evidence>
<keyword evidence="1" id="KW-1133">Transmembrane helix</keyword>
<accession>A0ABD8AAN6</accession>
<feature type="transmembrane region" description="Helical" evidence="1">
    <location>
        <begin position="60"/>
        <end position="79"/>
    </location>
</feature>
<keyword evidence="1" id="KW-0812">Transmembrane</keyword>
<name>A0ABD8AAN6_9EURY</name>
<protein>
    <submittedName>
        <fullName evidence="2">Uncharacterized protein</fullName>
    </submittedName>
</protein>
<organism evidence="2 3">
    <name type="scientific">Methanoculleus palmolei</name>
    <dbReference type="NCBI Taxonomy" id="72612"/>
    <lineage>
        <taxon>Archaea</taxon>
        <taxon>Methanobacteriati</taxon>
        <taxon>Methanobacteriota</taxon>
        <taxon>Stenosarchaea group</taxon>
        <taxon>Methanomicrobia</taxon>
        <taxon>Methanomicrobiales</taxon>
        <taxon>Methanomicrobiaceae</taxon>
        <taxon>Methanoculleus</taxon>
    </lineage>
</organism>
<dbReference type="AlphaFoldDB" id="A0ABD8AAN6"/>
<dbReference type="Proteomes" id="UP001626603">
    <property type="component" value="Chromosome"/>
</dbReference>
<dbReference type="EMBL" id="CP137641">
    <property type="protein sequence ID" value="WOX56579.1"/>
    <property type="molecule type" value="Genomic_DNA"/>
</dbReference>
<keyword evidence="3" id="KW-1185">Reference proteome</keyword>
<gene>
    <name evidence="2" type="ORF">R6Y95_04390</name>
</gene>
<sequence>MSLQTSPESRHAPVEPPVLSNVLPARGGHGRPLLAFAAFSALALITAGSVPWYGASALSFAAAPAAGIAVVLYFASVRLKRGK</sequence>
<evidence type="ECO:0000256" key="1">
    <source>
        <dbReference type="SAM" id="Phobius"/>
    </source>
</evidence>
<keyword evidence="1" id="KW-0472">Membrane</keyword>
<reference evidence="2 3" key="1">
    <citation type="submission" date="2023-10" db="EMBL/GenBank/DDBJ databases">
        <title>The complete genome sequence of Methanoculleus palmolei DSM 4273.</title>
        <authorList>
            <person name="Lai S.-J."/>
            <person name="You Y.-T."/>
            <person name="Chen S.-C."/>
        </authorList>
    </citation>
    <scope>NUCLEOTIDE SEQUENCE [LARGE SCALE GENOMIC DNA]</scope>
    <source>
        <strain evidence="2 3">DSM 4273</strain>
    </source>
</reference>
<feature type="transmembrane region" description="Helical" evidence="1">
    <location>
        <begin position="33"/>
        <end position="54"/>
    </location>
</feature>
<proteinExistence type="predicted"/>
<evidence type="ECO:0000313" key="2">
    <source>
        <dbReference type="EMBL" id="WOX56579.1"/>
    </source>
</evidence>